<protein>
    <recommendedName>
        <fullName evidence="2">Regulatory protein zeste</fullName>
    </recommendedName>
</protein>
<keyword evidence="3" id="KW-0805">Transcription regulation</keyword>
<evidence type="ECO:0000256" key="6">
    <source>
        <dbReference type="ARBA" id="ARBA00025466"/>
    </source>
</evidence>
<evidence type="ECO:0000256" key="4">
    <source>
        <dbReference type="ARBA" id="ARBA00023125"/>
    </source>
</evidence>
<evidence type="ECO:0000313" key="9">
    <source>
        <dbReference type="Proteomes" id="UP001652628"/>
    </source>
</evidence>
<sequence length="253" mass="29169">MNSQRNKFKRGQNFSTEEEFLLITLAAEQRNIFENKKNDGVTWKEKELAWENLAVTYASKSGVQRSALSLRSKYESLKKKLAAGLPYGQPPKTPSVAEKLRQVLGDEDTGDENSDSDCIMNELQTDGSLGDIIEFNEENSSENVTSKPRTPIAFKAKLVAPPTERTQPRRDFDSQFQEEKLRLIRAQRRFYEQENVRAQEKHLEEMETLSAKRELLYLEIAEKKRKLKYYYFTGLSEGMTQIILSTQIVPNLC</sequence>
<proteinExistence type="predicted"/>
<keyword evidence="5" id="KW-0804">Transcription</keyword>
<organism evidence="9 10">
    <name type="scientific">Drosophila suzukii</name>
    <name type="common">Spotted-wing drosophila fruit fly</name>
    <dbReference type="NCBI Taxonomy" id="28584"/>
    <lineage>
        <taxon>Eukaryota</taxon>
        <taxon>Metazoa</taxon>
        <taxon>Ecdysozoa</taxon>
        <taxon>Arthropoda</taxon>
        <taxon>Hexapoda</taxon>
        <taxon>Insecta</taxon>
        <taxon>Pterygota</taxon>
        <taxon>Neoptera</taxon>
        <taxon>Endopterygota</taxon>
        <taxon>Diptera</taxon>
        <taxon>Brachycera</taxon>
        <taxon>Muscomorpha</taxon>
        <taxon>Ephydroidea</taxon>
        <taxon>Drosophilidae</taxon>
        <taxon>Drosophila</taxon>
        <taxon>Sophophora</taxon>
    </lineage>
</organism>
<name>A0AB40A4Z3_DROSZ</name>
<evidence type="ECO:0000313" key="10">
    <source>
        <dbReference type="RefSeq" id="XP_036671755.3"/>
    </source>
</evidence>
<dbReference type="GeneID" id="108017627"/>
<accession>A0AB40A4Z3</accession>
<evidence type="ECO:0000256" key="3">
    <source>
        <dbReference type="ARBA" id="ARBA00023015"/>
    </source>
</evidence>
<dbReference type="GO" id="GO:0003677">
    <property type="term" value="F:DNA binding"/>
    <property type="evidence" value="ECO:0007669"/>
    <property type="project" value="UniProtKB-KW"/>
</dbReference>
<keyword evidence="7" id="KW-0175">Coiled coil</keyword>
<dbReference type="Pfam" id="PF13873">
    <property type="entry name" value="Myb_DNA-bind_5"/>
    <property type="match status" value="1"/>
</dbReference>
<evidence type="ECO:0000256" key="7">
    <source>
        <dbReference type="SAM" id="Coils"/>
    </source>
</evidence>
<feature type="domain" description="Myb/SANT-like DNA-binding" evidence="8">
    <location>
        <begin position="10"/>
        <end position="80"/>
    </location>
</feature>
<dbReference type="InterPro" id="IPR028002">
    <property type="entry name" value="Myb_DNA-bind_5"/>
</dbReference>
<evidence type="ECO:0000256" key="5">
    <source>
        <dbReference type="ARBA" id="ARBA00023163"/>
    </source>
</evidence>
<evidence type="ECO:0000256" key="2">
    <source>
        <dbReference type="ARBA" id="ARBA00016807"/>
    </source>
</evidence>
<gene>
    <name evidence="10" type="primary">LOC108017627</name>
</gene>
<keyword evidence="9" id="KW-1185">Reference proteome</keyword>
<keyword evidence="4" id="KW-0238">DNA-binding</keyword>
<dbReference type="Proteomes" id="UP001652628">
    <property type="component" value="Chromosome 3"/>
</dbReference>
<evidence type="ECO:0000256" key="1">
    <source>
        <dbReference type="ARBA" id="ARBA00011764"/>
    </source>
</evidence>
<reference evidence="10" key="1">
    <citation type="submission" date="2025-08" db="UniProtKB">
        <authorList>
            <consortium name="RefSeq"/>
        </authorList>
    </citation>
    <scope>IDENTIFICATION</scope>
</reference>
<comment type="subunit">
    <text evidence="1">Self-associates forming complexes of several hundred monomers.</text>
</comment>
<dbReference type="RefSeq" id="XP_036671755.3">
    <property type="nucleotide sequence ID" value="XM_036815860.3"/>
</dbReference>
<comment type="function">
    <text evidence="6">Involved in transvection phenomena (= synapsis-dependent gene expression), where the synaptic pairing of chromosomes carrying genes with which zeste interacts influences the expression of these genes. Zeste binds to DNA and stimulates transcription from a nearby promoter.</text>
</comment>
<evidence type="ECO:0000259" key="8">
    <source>
        <dbReference type="Pfam" id="PF13873"/>
    </source>
</evidence>
<feature type="coiled-coil region" evidence="7">
    <location>
        <begin position="181"/>
        <end position="226"/>
    </location>
</feature>
<dbReference type="AlphaFoldDB" id="A0AB40A4Z3"/>